<keyword evidence="1" id="KW-1185">Reference proteome</keyword>
<dbReference type="AlphaFoldDB" id="A0A914VXN8"/>
<evidence type="ECO:0000313" key="1">
    <source>
        <dbReference type="Proteomes" id="UP000887566"/>
    </source>
</evidence>
<accession>A0A914VXN8</accession>
<proteinExistence type="predicted"/>
<dbReference type="Proteomes" id="UP000887566">
    <property type="component" value="Unplaced"/>
</dbReference>
<reference evidence="2" key="1">
    <citation type="submission" date="2022-11" db="UniProtKB">
        <authorList>
            <consortium name="WormBaseParasite"/>
        </authorList>
    </citation>
    <scope>IDENTIFICATION</scope>
</reference>
<dbReference type="WBParaSite" id="PSAMB.scaffold25size111298.g876.t1">
    <property type="protein sequence ID" value="PSAMB.scaffold25size111298.g876.t1"/>
    <property type="gene ID" value="PSAMB.scaffold25size111298.g876"/>
</dbReference>
<organism evidence="1 2">
    <name type="scientific">Plectus sambesii</name>
    <dbReference type="NCBI Taxonomy" id="2011161"/>
    <lineage>
        <taxon>Eukaryota</taxon>
        <taxon>Metazoa</taxon>
        <taxon>Ecdysozoa</taxon>
        <taxon>Nematoda</taxon>
        <taxon>Chromadorea</taxon>
        <taxon>Plectida</taxon>
        <taxon>Plectina</taxon>
        <taxon>Plectoidea</taxon>
        <taxon>Plectidae</taxon>
        <taxon>Plectus</taxon>
    </lineage>
</organism>
<sequence length="397" mass="43964">MADEDKILVWAKGRSSHVTPISSILWRVKDATKFGQTVRGPDGEGSLHEMSWSVVLDHFPPSLFEVMGAPNPIGSLLNALRSIDPERVNSFFGRLRLVNVSGSTGLDAADLTYLLDRASQIAAFGCNDLDYLDAEISELLKMLSSKQLTCLALSADMGPLQLTRWLTALNGLQMLQLSGSPGLKAKTIEAAEVQCDSVSFLAAQELNFISDDDAATLLKAIPARFPRLQCLYFDWNIVDPELLYDSKTKETCDALEATFRAVPMVWLAIMAYTPTRETVDAARQVAELFSAEKKLPCKVLRFRSRGLSRGEDNFALLMVGEMNEGRAMRLAEVIVDERNSAPDLRHFLYVLNGEVDAGLRKPDATFEFGGFDRAEVQSKFADTDSHEMFSEHLNKIS</sequence>
<dbReference type="Gene3D" id="3.80.10.10">
    <property type="entry name" value="Ribonuclease Inhibitor"/>
    <property type="match status" value="1"/>
</dbReference>
<protein>
    <submittedName>
        <fullName evidence="2">Uncharacterized protein</fullName>
    </submittedName>
</protein>
<name>A0A914VXN8_9BILA</name>
<evidence type="ECO:0000313" key="2">
    <source>
        <dbReference type="WBParaSite" id="PSAMB.scaffold25size111298.g876.t1"/>
    </source>
</evidence>
<dbReference type="InterPro" id="IPR032675">
    <property type="entry name" value="LRR_dom_sf"/>
</dbReference>
<dbReference type="PANTHER" id="PTHR37968:SF1">
    <property type="entry name" value="LEUCINE-RICH REPEAT-CONTAINING PROTEIN"/>
    <property type="match status" value="1"/>
</dbReference>
<dbReference type="PANTHER" id="PTHR37968">
    <property type="entry name" value="PROTEIN CBG06678"/>
    <property type="match status" value="1"/>
</dbReference>